<proteinExistence type="predicted"/>
<evidence type="ECO:0000313" key="4">
    <source>
        <dbReference type="Proteomes" id="UP000619265"/>
    </source>
</evidence>
<dbReference type="PANTHER" id="PTHR36715">
    <property type="entry name" value="BNAANNG41370D PROTEIN"/>
    <property type="match status" value="1"/>
</dbReference>
<sequence length="327" mass="36093">NAVFFTYLSLSTSVLDAMEIPVISCLNELELSIPNSSLFARILSVSGFEASSIWKVGALILAIVASFSTIANGINVFILKIKRDNSIASEPLLKFVGDYDTDSEGETCSSLSSSLEDDGEEDEDDEEPESHRCQPVDEDFRVAGGSDHYVESYEENRKSKFRRRFSWADFAGGRSVVKLWDNLGLGLDFNDDGDDSAESVISVYDTNKETRISSVFGGKPVAASTSPSLIVMASRENGSRDGLSLRLWDTRVRCRIPAMLGQWRPQLGKIVRVGYGGVEKVYFRDDATGDLKVGEVKKVSSPLGNGSDMDTWWDADTVIRHDVFYDE</sequence>
<feature type="compositionally biased region" description="Acidic residues" evidence="1">
    <location>
        <begin position="115"/>
        <end position="128"/>
    </location>
</feature>
<keyword evidence="2" id="KW-1133">Transmembrane helix</keyword>
<evidence type="ECO:0000313" key="3">
    <source>
        <dbReference type="EMBL" id="KAF5468587.1"/>
    </source>
</evidence>
<name>A0A833XJ17_JUGRE</name>
<comment type="caution">
    <text evidence="3">The sequence shown here is derived from an EMBL/GenBank/DDBJ whole genome shotgun (WGS) entry which is preliminary data.</text>
</comment>
<reference evidence="3" key="1">
    <citation type="submission" date="2015-10" db="EMBL/GenBank/DDBJ databases">
        <authorList>
            <person name="Martinez-Garcia P.J."/>
            <person name="Crepeau M.W."/>
            <person name="Puiu D."/>
            <person name="Gonzalez-Ibeas D."/>
            <person name="Whalen J."/>
            <person name="Stevens K."/>
            <person name="Paul R."/>
            <person name="Butterfield T."/>
            <person name="Britton M."/>
            <person name="Reagan R."/>
            <person name="Chakraborty S."/>
            <person name="Walawage S.L."/>
            <person name="Vasquez-Gross H.A."/>
            <person name="Cardeno C."/>
            <person name="Famula R."/>
            <person name="Pratt K."/>
            <person name="Kuruganti S."/>
            <person name="Aradhya M.K."/>
            <person name="Leslie C.A."/>
            <person name="Dandekar A.M."/>
            <person name="Salzberg S.L."/>
            <person name="Wegrzyn J.L."/>
            <person name="Langley C.H."/>
            <person name="Neale D.B."/>
        </authorList>
    </citation>
    <scope>NUCLEOTIDE SEQUENCE</scope>
    <source>
        <tissue evidence="3">Leaves</tissue>
    </source>
</reference>
<feature type="region of interest" description="Disordered" evidence="1">
    <location>
        <begin position="101"/>
        <end position="132"/>
    </location>
</feature>
<feature type="transmembrane region" description="Helical" evidence="2">
    <location>
        <begin position="53"/>
        <end position="79"/>
    </location>
</feature>
<protein>
    <submittedName>
        <fullName evidence="3">Uncharacterized protein</fullName>
    </submittedName>
</protein>
<dbReference type="EMBL" id="LIHL02000006">
    <property type="protein sequence ID" value="KAF5468587.1"/>
    <property type="molecule type" value="Genomic_DNA"/>
</dbReference>
<gene>
    <name evidence="3" type="ORF">F2P56_012730</name>
</gene>
<dbReference type="Gramene" id="Jr06_10010_p1">
    <property type="protein sequence ID" value="cds.Jr06_10010_p1"/>
    <property type="gene ID" value="Jr06_10010"/>
</dbReference>
<accession>A0A833XJ17</accession>
<keyword evidence="2" id="KW-0812">Transmembrane</keyword>
<evidence type="ECO:0000256" key="1">
    <source>
        <dbReference type="SAM" id="MobiDB-lite"/>
    </source>
</evidence>
<reference evidence="3" key="2">
    <citation type="submission" date="2020-03" db="EMBL/GenBank/DDBJ databases">
        <title>Walnut 2.0.</title>
        <authorList>
            <person name="Marrano A."/>
            <person name="Britton M."/>
            <person name="Zimin A.V."/>
            <person name="Zaini P.A."/>
            <person name="Workman R."/>
            <person name="Puiu D."/>
            <person name="Bianco L."/>
            <person name="Allen B.J."/>
            <person name="Troggio M."/>
            <person name="Leslie C.A."/>
            <person name="Timp W."/>
            <person name="Dendekar A."/>
            <person name="Salzberg S.L."/>
            <person name="Neale D.B."/>
        </authorList>
    </citation>
    <scope>NUCLEOTIDE SEQUENCE</scope>
    <source>
        <tissue evidence="3">Leaves</tissue>
    </source>
</reference>
<feature type="non-terminal residue" evidence="3">
    <location>
        <position position="1"/>
    </location>
</feature>
<dbReference type="PANTHER" id="PTHR36715:SF1">
    <property type="entry name" value="PROTEIN, PUTATIVE-RELATED"/>
    <property type="match status" value="1"/>
</dbReference>
<keyword evidence="2" id="KW-0472">Membrane</keyword>
<organism evidence="3 4">
    <name type="scientific">Juglans regia</name>
    <name type="common">English walnut</name>
    <dbReference type="NCBI Taxonomy" id="51240"/>
    <lineage>
        <taxon>Eukaryota</taxon>
        <taxon>Viridiplantae</taxon>
        <taxon>Streptophyta</taxon>
        <taxon>Embryophyta</taxon>
        <taxon>Tracheophyta</taxon>
        <taxon>Spermatophyta</taxon>
        <taxon>Magnoliopsida</taxon>
        <taxon>eudicotyledons</taxon>
        <taxon>Gunneridae</taxon>
        <taxon>Pentapetalae</taxon>
        <taxon>rosids</taxon>
        <taxon>fabids</taxon>
        <taxon>Fagales</taxon>
        <taxon>Juglandaceae</taxon>
        <taxon>Juglans</taxon>
    </lineage>
</organism>
<dbReference type="Proteomes" id="UP000619265">
    <property type="component" value="Unassembled WGS sequence"/>
</dbReference>
<evidence type="ECO:0000256" key="2">
    <source>
        <dbReference type="SAM" id="Phobius"/>
    </source>
</evidence>
<dbReference type="AlphaFoldDB" id="A0A833XJ17"/>